<evidence type="ECO:0000313" key="2">
    <source>
        <dbReference type="EMBL" id="TWB84052.1"/>
    </source>
</evidence>
<dbReference type="Proteomes" id="UP000315914">
    <property type="component" value="Unassembled WGS sequence"/>
</dbReference>
<dbReference type="AlphaFoldDB" id="A0A560KLQ7"/>
<accession>A0A560KLQ7</accession>
<organism evidence="2 3">
    <name type="scientific">Bradyrhizobium sacchari</name>
    <dbReference type="NCBI Taxonomy" id="1399419"/>
    <lineage>
        <taxon>Bacteria</taxon>
        <taxon>Pseudomonadati</taxon>
        <taxon>Pseudomonadota</taxon>
        <taxon>Alphaproteobacteria</taxon>
        <taxon>Hyphomicrobiales</taxon>
        <taxon>Nitrobacteraceae</taxon>
        <taxon>Bradyrhizobium</taxon>
    </lineage>
</organism>
<evidence type="ECO:0000256" key="1">
    <source>
        <dbReference type="SAM" id="MobiDB-lite"/>
    </source>
</evidence>
<dbReference type="EMBL" id="VITW01000001">
    <property type="protein sequence ID" value="TWB84052.1"/>
    <property type="molecule type" value="Genomic_DNA"/>
</dbReference>
<feature type="region of interest" description="Disordered" evidence="1">
    <location>
        <begin position="124"/>
        <end position="173"/>
    </location>
</feature>
<feature type="region of interest" description="Disordered" evidence="1">
    <location>
        <begin position="55"/>
        <end position="78"/>
    </location>
</feature>
<reference evidence="2 3" key="1">
    <citation type="submission" date="2019-06" db="EMBL/GenBank/DDBJ databases">
        <title>Genomic Encyclopedia of Type Strains, Phase IV (KMG-V): Genome sequencing to study the core and pangenomes of soil and plant-associated prokaryotes.</title>
        <authorList>
            <person name="Whitman W."/>
        </authorList>
    </citation>
    <scope>NUCLEOTIDE SEQUENCE [LARGE SCALE GENOMIC DNA]</scope>
    <source>
        <strain evidence="2 3">BR 10556</strain>
    </source>
</reference>
<name>A0A560KLQ7_9BRAD</name>
<gene>
    <name evidence="2" type="ORF">FBZ95_101495</name>
</gene>
<comment type="caution">
    <text evidence="2">The sequence shown here is derived from an EMBL/GenBank/DDBJ whole genome shotgun (WGS) entry which is preliminary data.</text>
</comment>
<keyword evidence="3" id="KW-1185">Reference proteome</keyword>
<protein>
    <submittedName>
        <fullName evidence="2">Uncharacterized protein</fullName>
    </submittedName>
</protein>
<dbReference type="STRING" id="1399419.A5906_02225"/>
<sequence>MSRPCKFESSILNHEEQQIVLTSHHPAIGEVDRTALEKLRSLLRDLSDKERTLAHRQRRVAKGSADPGGRRTPGAGASTFRRKEVFVAALKRVNKELRRLQNFEARRELGEAARRALALRRARQFARPANHPTPHDGMRALPSRRRAVKLPPSKVGRVSQANKRAQARRDSRR</sequence>
<evidence type="ECO:0000313" key="3">
    <source>
        <dbReference type="Proteomes" id="UP000315914"/>
    </source>
</evidence>
<proteinExistence type="predicted"/>